<dbReference type="InterPro" id="IPR051209">
    <property type="entry name" value="FAD-bind_Monooxygenase_sf"/>
</dbReference>
<dbReference type="PANTHER" id="PTHR42877:SF4">
    <property type="entry name" value="FAD_NAD(P)-BINDING DOMAIN-CONTAINING PROTEIN-RELATED"/>
    <property type="match status" value="1"/>
</dbReference>
<dbReference type="RefSeq" id="WP_425265543.1">
    <property type="nucleotide sequence ID" value="NZ_BAABEB010000027.1"/>
</dbReference>
<gene>
    <name evidence="1" type="ORF">FOF52_07890</name>
</gene>
<protein>
    <submittedName>
        <fullName evidence="1">NAD(P)/FAD-dependent oxidoreductase</fullName>
    </submittedName>
</protein>
<evidence type="ECO:0000313" key="1">
    <source>
        <dbReference type="EMBL" id="UPT23400.1"/>
    </source>
</evidence>
<dbReference type="PANTHER" id="PTHR42877">
    <property type="entry name" value="L-ORNITHINE N(5)-MONOOXYGENASE-RELATED"/>
    <property type="match status" value="1"/>
</dbReference>
<dbReference type="EMBL" id="CP051627">
    <property type="protein sequence ID" value="UPT23400.1"/>
    <property type="molecule type" value="Genomic_DNA"/>
</dbReference>
<name>A0ABY4L6U9_THEAE</name>
<dbReference type="Gene3D" id="3.50.50.60">
    <property type="entry name" value="FAD/NAD(P)-binding domain"/>
    <property type="match status" value="3"/>
</dbReference>
<dbReference type="SUPFAM" id="SSF51905">
    <property type="entry name" value="FAD/NAD(P)-binding domain"/>
    <property type="match status" value="1"/>
</dbReference>
<proteinExistence type="predicted"/>
<dbReference type="InterPro" id="IPR036188">
    <property type="entry name" value="FAD/NAD-bd_sf"/>
</dbReference>
<dbReference type="Pfam" id="PF13738">
    <property type="entry name" value="Pyr_redox_3"/>
    <property type="match status" value="1"/>
</dbReference>
<dbReference type="Proteomes" id="UP000832041">
    <property type="component" value="Chromosome"/>
</dbReference>
<reference evidence="1 2" key="1">
    <citation type="submission" date="2020-04" db="EMBL/GenBank/DDBJ databases">
        <title>Thermobifida alba genome sequencing and assembly.</title>
        <authorList>
            <person name="Luzics S."/>
            <person name="Horvath B."/>
            <person name="Nagy I."/>
            <person name="Toth A."/>
            <person name="Nagy I."/>
            <person name="Kukolya J."/>
        </authorList>
    </citation>
    <scope>NUCLEOTIDE SEQUENCE [LARGE SCALE GENOMIC DNA]</scope>
    <source>
        <strain evidence="1 2">DSM 43795</strain>
    </source>
</reference>
<sequence length="509" mass="55597">MGSTAAPAAPHVRIAIIGSGFGGIGLGVRLRQAGQTDFVILERAGDVGGTWRDNTYPGCACDVPSHLYSFSFAPNPHWPRSFSGQPHIRAYLEDVTDRFGLRPHIRTGHEVLQARWDAHRLRWTVHTSGTTLTCDVLVSAAGALADPTIPDLPGLDGFPGEVFHSSRWNHDYDLTGQRVAVVGTGASAIQIIPAIQPAVERLVVFQRTPAWVMPRADRAITGLERWLFRTVPAVQKLARAGVYLTRESTVGAFVRHPALLRAATVVARAHLRRAVRDPDLRAKLTPDYVMGCKRILLSNDYYPALTRPNVDVVASGLAEVRGTTLVASDGTRRDADAIVFATGFHVTDLPIATRIHDAAGRSLADAWKDGMSALRGTTVAGFPNLFLIVGPNTGLGHTSMIYMIESQVNYIMDALRHLDSARIAALEPRREAQDAWNDRVQARMRRTVWALGGCASWYLDSRGRNTTLWPGSTLSFRSATRRIDLTEYTTVPARTPDSLPATTAPEAVR</sequence>
<accession>A0ABY4L6U9</accession>
<keyword evidence="2" id="KW-1185">Reference proteome</keyword>
<organism evidence="1 2">
    <name type="scientific">Thermobifida alba</name>
    <name type="common">Thermomonospora alba</name>
    <dbReference type="NCBI Taxonomy" id="53522"/>
    <lineage>
        <taxon>Bacteria</taxon>
        <taxon>Bacillati</taxon>
        <taxon>Actinomycetota</taxon>
        <taxon>Actinomycetes</taxon>
        <taxon>Streptosporangiales</taxon>
        <taxon>Nocardiopsidaceae</taxon>
        <taxon>Thermobifida</taxon>
    </lineage>
</organism>
<evidence type="ECO:0000313" key="2">
    <source>
        <dbReference type="Proteomes" id="UP000832041"/>
    </source>
</evidence>